<evidence type="ECO:0000256" key="3">
    <source>
        <dbReference type="ARBA" id="ARBA00018505"/>
    </source>
</evidence>
<feature type="compositionally biased region" description="Low complexity" evidence="4">
    <location>
        <begin position="337"/>
        <end position="349"/>
    </location>
</feature>
<evidence type="ECO:0000313" key="6">
    <source>
        <dbReference type="EMBL" id="OAG38848.1"/>
    </source>
</evidence>
<dbReference type="AlphaFoldDB" id="A0A177F3N9"/>
<dbReference type="GO" id="GO:0032221">
    <property type="term" value="C:Rpd3S complex"/>
    <property type="evidence" value="ECO:0007669"/>
    <property type="project" value="TreeGrafter"/>
</dbReference>
<dbReference type="GO" id="GO:0006338">
    <property type="term" value="P:chromatin remodeling"/>
    <property type="evidence" value="ECO:0007669"/>
    <property type="project" value="UniProtKB-ARBA"/>
</dbReference>
<gene>
    <name evidence="6" type="ORF">AYO21_06879</name>
</gene>
<feature type="domain" description="Chromo" evidence="5">
    <location>
        <begin position="26"/>
        <end position="86"/>
    </location>
</feature>
<dbReference type="GO" id="GO:0035267">
    <property type="term" value="C:NuA4 histone acetyltransferase complex"/>
    <property type="evidence" value="ECO:0007669"/>
    <property type="project" value="TreeGrafter"/>
</dbReference>
<feature type="compositionally biased region" description="Basic and acidic residues" evidence="4">
    <location>
        <begin position="129"/>
        <end position="139"/>
    </location>
</feature>
<feature type="region of interest" description="Disordered" evidence="4">
    <location>
        <begin position="220"/>
        <end position="351"/>
    </location>
</feature>
<feature type="compositionally biased region" description="Basic and acidic residues" evidence="4">
    <location>
        <begin position="370"/>
        <end position="382"/>
    </location>
</feature>
<dbReference type="EMBL" id="LVKK01000050">
    <property type="protein sequence ID" value="OAG38848.1"/>
    <property type="molecule type" value="Genomic_DNA"/>
</dbReference>
<evidence type="ECO:0000256" key="4">
    <source>
        <dbReference type="SAM" id="MobiDB-lite"/>
    </source>
</evidence>
<dbReference type="InterPro" id="IPR016197">
    <property type="entry name" value="Chromo-like_dom_sf"/>
</dbReference>
<reference evidence="6 7" key="1">
    <citation type="submission" date="2016-03" db="EMBL/GenBank/DDBJ databases">
        <title>Draft genome sequence of the Fonsecaea monophora CBS 269.37.</title>
        <authorList>
            <person name="Bombassaro A."/>
            <person name="Vinicius W.A."/>
            <person name="De Hoog S."/>
            <person name="Sun J."/>
            <person name="Souza E.M."/>
            <person name="Raittz R.T."/>
            <person name="Costa F."/>
            <person name="Leao A.C."/>
            <person name="Tadra-Sfeir M.Z."/>
            <person name="Baura V."/>
            <person name="Balsanelli E."/>
            <person name="Pedrosa F.O."/>
            <person name="Moreno L.F."/>
            <person name="Steffens M.B."/>
            <person name="Xi L."/>
            <person name="Bocca A.L."/>
            <person name="Felipe M.S."/>
            <person name="Teixeira M."/>
            <person name="Telles Filho F.Q."/>
            <person name="Azevedo C.M."/>
            <person name="Gomes R."/>
            <person name="Vicente V.A."/>
        </authorList>
    </citation>
    <scope>NUCLEOTIDE SEQUENCE [LARGE SCALE GENOMIC DNA]</scope>
    <source>
        <strain evidence="6 7">CBS 269.37</strain>
    </source>
</reference>
<sequence length="836" mass="91991">MAPQSNDNKPLFQKDEKALCFHGEVLYDAKITDVKRTDPKETKSPFHYKVHYKGWKNTWDDWVPQDRLRKPTEDNRELAANLRHQATLKANPKMASKTRRGQGSEIGSGRGSEERTSSVPAAGGRGSKRARDNDLEKVGGDSPSHKRTRTRVNSSRDSRHNEYPHIDMMSWVTGLPDDEPAQEYASSLEQVPAPNLDVQVPIEAQSITSTICLVDSETLDQSTTMENLRQRQKESRDRHQRPDMPGKPAPGGKKASKKNKTQPSANTSTSSESDTESSQDESSSIDGASSGLSEKSSPEPEAVTPCIKDTKVVSGRGKINVGKKSGVGKERSRDSLSSESSSLSSVSSDIVNVQEDELLFDTELEDKFAVTEDNNKKSDKSEVTSVRRSVRTAAAVSTAKSKSMIKSMSTAIPKGNKETRVAESRSSVIPRTTKPTNTGPEPSRGLRNSRTSMASPRPQQALRPWKIKDTTNYTSADVDRLLTLPAPKDEPEFFSQSSLREHPKMPKLALIGGTSYLEKHVIDEELRDARKRGKQYKLGSRGPKQQLPKQFEELPSDIDSDGEDHGAAPATSAPGEPFEVDPPGSNTPLDALKFPYRLIEKLNRDGDKFPPGWTEENLRSIPDGCLVWAREELLVKMPYSALENRPPWVLKEVPDNAPFWDQFERENEANIINAFVAKVKRPSVDDHRLRTLAAVAADRAFEAAAQASRSADSIGFDASESAAQTTRSTDTVFLDNSSKEACKKCIKLGVTCDGVKLICNNCKLQGHECDFSFPEPEESCMRHGSIPYRRQESASLSANNVEGALRARLPANRPITGLDVLALAAEVVESGTAPCI</sequence>
<protein>
    <recommendedName>
        <fullName evidence="3">Chromatin modification-related protein EAF3</fullName>
    </recommendedName>
</protein>
<evidence type="ECO:0000256" key="2">
    <source>
        <dbReference type="ARBA" id="ARBA00011353"/>
    </source>
</evidence>
<organism evidence="6 7">
    <name type="scientific">Fonsecaea monophora</name>
    <dbReference type="NCBI Taxonomy" id="254056"/>
    <lineage>
        <taxon>Eukaryota</taxon>
        <taxon>Fungi</taxon>
        <taxon>Dikarya</taxon>
        <taxon>Ascomycota</taxon>
        <taxon>Pezizomycotina</taxon>
        <taxon>Eurotiomycetes</taxon>
        <taxon>Chaetothyriomycetidae</taxon>
        <taxon>Chaetothyriales</taxon>
        <taxon>Herpotrichiellaceae</taxon>
        <taxon>Fonsecaea</taxon>
    </lineage>
</organism>
<dbReference type="GeneID" id="34602037"/>
<dbReference type="PANTHER" id="PTHR10880:SF15">
    <property type="entry name" value="MSL COMPLEX SUBUNIT 3"/>
    <property type="match status" value="1"/>
</dbReference>
<dbReference type="InterPro" id="IPR053820">
    <property type="entry name" value="MSL3_chromo-like"/>
</dbReference>
<feature type="compositionally biased region" description="Basic and acidic residues" evidence="4">
    <location>
        <begin position="327"/>
        <end position="336"/>
    </location>
</feature>
<evidence type="ECO:0000256" key="1">
    <source>
        <dbReference type="ARBA" id="ARBA00009093"/>
    </source>
</evidence>
<evidence type="ECO:0000259" key="5">
    <source>
        <dbReference type="SMART" id="SM00298"/>
    </source>
</evidence>
<evidence type="ECO:0000313" key="7">
    <source>
        <dbReference type="Proteomes" id="UP000077002"/>
    </source>
</evidence>
<keyword evidence="7" id="KW-1185">Reference proteome</keyword>
<feature type="region of interest" description="Disordered" evidence="4">
    <location>
        <begin position="370"/>
        <end position="468"/>
    </location>
</feature>
<dbReference type="CDD" id="cd18983">
    <property type="entry name" value="CBD_MSL3_like"/>
    <property type="match status" value="1"/>
</dbReference>
<dbReference type="InterPro" id="IPR000953">
    <property type="entry name" value="Chromo/chromo_shadow_dom"/>
</dbReference>
<feature type="compositionally biased region" description="Polar residues" evidence="4">
    <location>
        <begin position="424"/>
        <end position="458"/>
    </location>
</feature>
<dbReference type="RefSeq" id="XP_022510800.1">
    <property type="nucleotide sequence ID" value="XM_022656838.1"/>
</dbReference>
<dbReference type="Pfam" id="PF22732">
    <property type="entry name" value="MSL3_chromo-like"/>
    <property type="match status" value="1"/>
</dbReference>
<dbReference type="OrthoDB" id="124855at2759"/>
<feature type="compositionally biased region" description="Low complexity" evidence="4">
    <location>
        <begin position="280"/>
        <end position="293"/>
    </location>
</feature>
<accession>A0A177F3N9</accession>
<feature type="compositionally biased region" description="Low complexity" evidence="4">
    <location>
        <begin position="383"/>
        <end position="402"/>
    </location>
</feature>
<dbReference type="PANTHER" id="PTHR10880">
    <property type="entry name" value="MORTALITY FACTOR 4-LIKE PROTEIN"/>
    <property type="match status" value="1"/>
</dbReference>
<dbReference type="InterPro" id="IPR008676">
    <property type="entry name" value="MRG"/>
</dbReference>
<feature type="region of interest" description="Disordered" evidence="4">
    <location>
        <begin position="83"/>
        <end position="162"/>
    </location>
</feature>
<proteinExistence type="inferred from homology"/>
<dbReference type="GO" id="GO:0006355">
    <property type="term" value="P:regulation of DNA-templated transcription"/>
    <property type="evidence" value="ECO:0007669"/>
    <property type="project" value="InterPro"/>
</dbReference>
<comment type="caution">
    <text evidence="6">The sequence shown here is derived from an EMBL/GenBank/DDBJ whole genome shotgun (WGS) entry which is preliminary data.</text>
</comment>
<comment type="similarity">
    <text evidence="1">Belongs to the MRG family.</text>
</comment>
<feature type="compositionally biased region" description="Basic and acidic residues" evidence="4">
    <location>
        <begin position="228"/>
        <end position="244"/>
    </location>
</feature>
<feature type="region of interest" description="Disordered" evidence="4">
    <location>
        <begin position="532"/>
        <end position="586"/>
    </location>
</feature>
<dbReference type="SUPFAM" id="SSF54160">
    <property type="entry name" value="Chromo domain-like"/>
    <property type="match status" value="1"/>
</dbReference>
<dbReference type="SMART" id="SM00298">
    <property type="entry name" value="CHROMO"/>
    <property type="match status" value="1"/>
</dbReference>
<comment type="subunit">
    <text evidence="2">Component of the NuA4 histone acetyltransferase complex.</text>
</comment>
<name>A0A177F3N9_9EURO</name>
<dbReference type="Proteomes" id="UP000077002">
    <property type="component" value="Unassembled WGS sequence"/>
</dbReference>
<dbReference type="Gene3D" id="2.30.30.140">
    <property type="match status" value="1"/>
</dbReference>